<name>A0ABT5JT06_9SPHN</name>
<comment type="caution">
    <text evidence="2">The sequence shown here is derived from an EMBL/GenBank/DDBJ whole genome shotgun (WGS) entry which is preliminary data.</text>
</comment>
<dbReference type="EMBL" id="JAQQXQ010000008">
    <property type="protein sequence ID" value="MDC8755201.1"/>
    <property type="molecule type" value="Genomic_DNA"/>
</dbReference>
<dbReference type="Pfam" id="PF12728">
    <property type="entry name" value="HTH_17"/>
    <property type="match status" value="1"/>
</dbReference>
<evidence type="ECO:0000259" key="1">
    <source>
        <dbReference type="Pfam" id="PF12728"/>
    </source>
</evidence>
<dbReference type="InterPro" id="IPR041657">
    <property type="entry name" value="HTH_17"/>
</dbReference>
<keyword evidence="3" id="KW-1185">Reference proteome</keyword>
<reference evidence="2 3" key="1">
    <citation type="submission" date="2022-10" db="EMBL/GenBank/DDBJ databases">
        <title>Erythrobacter sp. sf7 Genome sequencing.</title>
        <authorList>
            <person name="Park S."/>
        </authorList>
    </citation>
    <scope>NUCLEOTIDE SEQUENCE [LARGE SCALE GENOMIC DNA]</scope>
    <source>
        <strain evidence="3">sf7</strain>
    </source>
</reference>
<gene>
    <name evidence="2" type="ORF">OIK40_11180</name>
</gene>
<proteinExistence type="predicted"/>
<dbReference type="Proteomes" id="UP001216558">
    <property type="component" value="Unassembled WGS sequence"/>
</dbReference>
<evidence type="ECO:0000313" key="3">
    <source>
        <dbReference type="Proteomes" id="UP001216558"/>
    </source>
</evidence>
<sequence>MTNAPSELMTVADFCDRYRIGKTSLYREAAAGRIKLRKFGAATRIAREDAEAWAASLPITGGGANAAA</sequence>
<accession>A0ABT5JT06</accession>
<organism evidence="2 3">
    <name type="scientific">Erythrobacter fulvus</name>
    <dbReference type="NCBI Taxonomy" id="2987523"/>
    <lineage>
        <taxon>Bacteria</taxon>
        <taxon>Pseudomonadati</taxon>
        <taxon>Pseudomonadota</taxon>
        <taxon>Alphaproteobacteria</taxon>
        <taxon>Sphingomonadales</taxon>
        <taxon>Erythrobacteraceae</taxon>
        <taxon>Erythrobacter/Porphyrobacter group</taxon>
        <taxon>Erythrobacter</taxon>
    </lineage>
</organism>
<dbReference type="RefSeq" id="WP_273678413.1">
    <property type="nucleotide sequence ID" value="NZ_JAQQXQ010000008.1"/>
</dbReference>
<evidence type="ECO:0000313" key="2">
    <source>
        <dbReference type="EMBL" id="MDC8755201.1"/>
    </source>
</evidence>
<feature type="domain" description="Helix-turn-helix" evidence="1">
    <location>
        <begin position="8"/>
        <end position="56"/>
    </location>
</feature>
<protein>
    <submittedName>
        <fullName evidence="2">Helix-turn-helix domain-containing protein</fullName>
    </submittedName>
</protein>